<feature type="region of interest" description="Disordered" evidence="1">
    <location>
        <begin position="85"/>
        <end position="193"/>
    </location>
</feature>
<keyword evidence="3" id="KW-1185">Reference proteome</keyword>
<evidence type="ECO:0000256" key="1">
    <source>
        <dbReference type="SAM" id="MobiDB-lite"/>
    </source>
</evidence>
<feature type="compositionally biased region" description="Basic and acidic residues" evidence="1">
    <location>
        <begin position="121"/>
        <end position="141"/>
    </location>
</feature>
<protein>
    <submittedName>
        <fullName evidence="2">Uncharacterized protein</fullName>
    </submittedName>
</protein>
<evidence type="ECO:0000313" key="3">
    <source>
        <dbReference type="Proteomes" id="UP000325787"/>
    </source>
</evidence>
<dbReference type="Proteomes" id="UP000325787">
    <property type="component" value="Chromosome"/>
</dbReference>
<gene>
    <name evidence="2" type="ORF">EKG83_00805</name>
</gene>
<dbReference type="KEGG" id="ssyi:EKG83_00805"/>
<evidence type="ECO:0000313" key="2">
    <source>
        <dbReference type="EMBL" id="QFZ16193.1"/>
    </source>
</evidence>
<proteinExistence type="predicted"/>
<accession>A0A5Q0GQI7</accession>
<reference evidence="3" key="1">
    <citation type="journal article" date="2021" name="Curr. Microbiol.">
        <title>Complete genome of nocamycin-producing strain Saccharothrix syringae NRRL B-16468 reveals the biosynthetic potential for secondary metabolites.</title>
        <authorList>
            <person name="Mo X."/>
            <person name="Yang S."/>
        </authorList>
    </citation>
    <scope>NUCLEOTIDE SEQUENCE [LARGE SCALE GENOMIC DNA]</scope>
    <source>
        <strain evidence="3">ATCC 51364 / DSM 43886 / JCM 6844 / KCTC 9398 / NBRC 14523 / NRRL B-16468 / INA 2240</strain>
    </source>
</reference>
<feature type="compositionally biased region" description="Basic residues" evidence="1">
    <location>
        <begin position="96"/>
        <end position="109"/>
    </location>
</feature>
<organism evidence="2 3">
    <name type="scientific">Saccharothrix syringae</name>
    <name type="common">Nocardiopsis syringae</name>
    <dbReference type="NCBI Taxonomy" id="103733"/>
    <lineage>
        <taxon>Bacteria</taxon>
        <taxon>Bacillati</taxon>
        <taxon>Actinomycetota</taxon>
        <taxon>Actinomycetes</taxon>
        <taxon>Pseudonocardiales</taxon>
        <taxon>Pseudonocardiaceae</taxon>
        <taxon>Saccharothrix</taxon>
    </lineage>
</organism>
<sequence>MRGGVALVAHGDRQADDRVQRVLGAVEGRGDGQVRAVGRRERPRAQRLLGGLPGLLGRGLLGRAGLGRGFRRGLRRGLRLRRRARRRFGRGLGPRRGSRRRRLVRRRRGGGLGRRGGPGGLDHRGPGLLGVRDRAAHRDGRGQQARRGRAQDSSRAVRARDSTAGQVRPPTGSGQCPRREADVPRSRRRAGLM</sequence>
<dbReference type="EMBL" id="CP034550">
    <property type="protein sequence ID" value="QFZ16193.1"/>
    <property type="molecule type" value="Genomic_DNA"/>
</dbReference>
<name>A0A5Q0GQI7_SACSY</name>
<dbReference type="AlphaFoldDB" id="A0A5Q0GQI7"/>
<feature type="compositionally biased region" description="Gly residues" evidence="1">
    <location>
        <begin position="110"/>
        <end position="120"/>
    </location>
</feature>